<dbReference type="AlphaFoldDB" id="A0A8J2JKZ6"/>
<comment type="caution">
    <text evidence="1">The sequence shown here is derived from an EMBL/GenBank/DDBJ whole genome shotgun (WGS) entry which is preliminary data.</text>
</comment>
<evidence type="ECO:0000313" key="1">
    <source>
        <dbReference type="EMBL" id="CAG7716219.1"/>
    </source>
</evidence>
<feature type="non-terminal residue" evidence="1">
    <location>
        <position position="1"/>
    </location>
</feature>
<organism evidence="1 2">
    <name type="scientific">Allacma fusca</name>
    <dbReference type="NCBI Taxonomy" id="39272"/>
    <lineage>
        <taxon>Eukaryota</taxon>
        <taxon>Metazoa</taxon>
        <taxon>Ecdysozoa</taxon>
        <taxon>Arthropoda</taxon>
        <taxon>Hexapoda</taxon>
        <taxon>Collembola</taxon>
        <taxon>Symphypleona</taxon>
        <taxon>Sminthuridae</taxon>
        <taxon>Allacma</taxon>
    </lineage>
</organism>
<keyword evidence="2" id="KW-1185">Reference proteome</keyword>
<proteinExistence type="predicted"/>
<accession>A0A8J2JKZ6</accession>
<name>A0A8J2JKZ6_9HEXA</name>
<sequence>MSEQNVENFISLASACRDSIMVNTDLWVLAFASACLTRRDMR</sequence>
<dbReference type="OrthoDB" id="8119704at2759"/>
<dbReference type="Proteomes" id="UP000708208">
    <property type="component" value="Unassembled WGS sequence"/>
</dbReference>
<gene>
    <name evidence="1" type="ORF">AFUS01_LOCUS5743</name>
</gene>
<protein>
    <submittedName>
        <fullName evidence="1">Uncharacterized protein</fullName>
    </submittedName>
</protein>
<reference evidence="1" key="1">
    <citation type="submission" date="2021-06" db="EMBL/GenBank/DDBJ databases">
        <authorList>
            <person name="Hodson N. C."/>
            <person name="Mongue J. A."/>
            <person name="Jaron S. K."/>
        </authorList>
    </citation>
    <scope>NUCLEOTIDE SEQUENCE</scope>
</reference>
<dbReference type="EMBL" id="CAJVCH010036787">
    <property type="protein sequence ID" value="CAG7716219.1"/>
    <property type="molecule type" value="Genomic_DNA"/>
</dbReference>
<evidence type="ECO:0000313" key="2">
    <source>
        <dbReference type="Proteomes" id="UP000708208"/>
    </source>
</evidence>